<dbReference type="InterPro" id="IPR029055">
    <property type="entry name" value="Ntn_hydrolases_N"/>
</dbReference>
<feature type="non-terminal residue" evidence="2">
    <location>
        <position position="121"/>
    </location>
</feature>
<accession>A0A382H4U6</accession>
<dbReference type="InterPro" id="IPR002692">
    <property type="entry name" value="S45"/>
</dbReference>
<dbReference type="EMBL" id="UINC01059182">
    <property type="protein sequence ID" value="SVB82308.1"/>
    <property type="molecule type" value="Genomic_DNA"/>
</dbReference>
<evidence type="ECO:0000313" key="2">
    <source>
        <dbReference type="EMBL" id="SVB82308.1"/>
    </source>
</evidence>
<sequence>MQAILPQFLRWAFSKYNARNFYPRNFGGELNISGIKQPATIYRDQWHIPHIYAQNTIDMFFCQGYVHAQDRIWQMEMNRRTGMGILSENFGSDALSTDRLIRTLGFNRLAEADYKLLTEKH</sequence>
<gene>
    <name evidence="2" type="ORF">METZ01_LOCUS235162</name>
</gene>
<evidence type="ECO:0008006" key="3">
    <source>
        <dbReference type="Google" id="ProtNLM"/>
    </source>
</evidence>
<reference evidence="2" key="1">
    <citation type="submission" date="2018-05" db="EMBL/GenBank/DDBJ databases">
        <authorList>
            <person name="Lanie J.A."/>
            <person name="Ng W.-L."/>
            <person name="Kazmierczak K.M."/>
            <person name="Andrzejewski T.M."/>
            <person name="Davidsen T.M."/>
            <person name="Wayne K.J."/>
            <person name="Tettelin H."/>
            <person name="Glass J.I."/>
            <person name="Rusch D."/>
            <person name="Podicherti R."/>
            <person name="Tsui H.-C.T."/>
            <person name="Winkler M.E."/>
        </authorList>
    </citation>
    <scope>NUCLEOTIDE SEQUENCE</scope>
</reference>
<dbReference type="InterPro" id="IPR023343">
    <property type="entry name" value="Penicillin_amidase_dom1"/>
</dbReference>
<dbReference type="PANTHER" id="PTHR34218">
    <property type="entry name" value="PEPTIDASE S45 PENICILLIN AMIDASE"/>
    <property type="match status" value="1"/>
</dbReference>
<dbReference type="SUPFAM" id="SSF56235">
    <property type="entry name" value="N-terminal nucleophile aminohydrolases (Ntn hydrolases)"/>
    <property type="match status" value="1"/>
</dbReference>
<comment type="similarity">
    <text evidence="1">Belongs to the peptidase S45 family.</text>
</comment>
<dbReference type="Gene3D" id="1.10.439.10">
    <property type="entry name" value="Penicillin Amidohydrolase, domain 1"/>
    <property type="match status" value="1"/>
</dbReference>
<dbReference type="GO" id="GO:0016811">
    <property type="term" value="F:hydrolase activity, acting on carbon-nitrogen (but not peptide) bonds, in linear amides"/>
    <property type="evidence" value="ECO:0007669"/>
    <property type="project" value="InterPro"/>
</dbReference>
<dbReference type="GO" id="GO:0017000">
    <property type="term" value="P:antibiotic biosynthetic process"/>
    <property type="evidence" value="ECO:0007669"/>
    <property type="project" value="InterPro"/>
</dbReference>
<dbReference type="Pfam" id="PF01804">
    <property type="entry name" value="Penicil_amidase"/>
    <property type="match status" value="1"/>
</dbReference>
<dbReference type="PANTHER" id="PTHR34218:SF4">
    <property type="entry name" value="ACYL-HOMOSERINE LACTONE ACYLASE QUIP"/>
    <property type="match status" value="1"/>
</dbReference>
<name>A0A382H4U6_9ZZZZ</name>
<protein>
    <recommendedName>
        <fullName evidence="3">Penicillin acylase family protein</fullName>
    </recommendedName>
</protein>
<organism evidence="2">
    <name type="scientific">marine metagenome</name>
    <dbReference type="NCBI Taxonomy" id="408172"/>
    <lineage>
        <taxon>unclassified sequences</taxon>
        <taxon>metagenomes</taxon>
        <taxon>ecological metagenomes</taxon>
    </lineage>
</organism>
<proteinExistence type="inferred from homology"/>
<dbReference type="AlphaFoldDB" id="A0A382H4U6"/>
<evidence type="ECO:0000256" key="1">
    <source>
        <dbReference type="ARBA" id="ARBA00006586"/>
    </source>
</evidence>